<proteinExistence type="predicted"/>
<sequence>MVQRICWTLRVKPERINDYRESHATIPDYYRQALSDADWRNYSIYMMPDGLIIGYLETDDWDKARQIMSARKDVHERYSAEIGDKMKDAFIWGPEGPPTAWHMMHPCEELVFRLD</sequence>
<dbReference type="InterPro" id="IPR011008">
    <property type="entry name" value="Dimeric_a/b-barrel"/>
</dbReference>
<dbReference type="PANTHER" id="PTHR34389">
    <property type="entry name" value="L-RHAMNOSE MUTAROTASE"/>
    <property type="match status" value="1"/>
</dbReference>
<gene>
    <name evidence="1" type="ORF">UFOPK3774_00200</name>
</gene>
<organism evidence="1">
    <name type="scientific">freshwater metagenome</name>
    <dbReference type="NCBI Taxonomy" id="449393"/>
    <lineage>
        <taxon>unclassified sequences</taxon>
        <taxon>metagenomes</taxon>
        <taxon>ecological metagenomes</taxon>
    </lineage>
</organism>
<evidence type="ECO:0000313" key="1">
    <source>
        <dbReference type="EMBL" id="CAB4933532.1"/>
    </source>
</evidence>
<dbReference type="EMBL" id="CAFBNG010000021">
    <property type="protein sequence ID" value="CAB4933532.1"/>
    <property type="molecule type" value="Genomic_DNA"/>
</dbReference>
<accession>A0A6J7IT94</accession>
<dbReference type="Gene3D" id="3.30.70.100">
    <property type="match status" value="1"/>
</dbReference>
<dbReference type="GO" id="GO:0016857">
    <property type="term" value="F:racemase and epimerase activity, acting on carbohydrates and derivatives"/>
    <property type="evidence" value="ECO:0007669"/>
    <property type="project" value="InterPro"/>
</dbReference>
<name>A0A6J7IT94_9ZZZZ</name>
<dbReference type="GO" id="GO:0019301">
    <property type="term" value="P:rhamnose catabolic process"/>
    <property type="evidence" value="ECO:0007669"/>
    <property type="project" value="TreeGrafter"/>
</dbReference>
<reference evidence="1" key="1">
    <citation type="submission" date="2020-05" db="EMBL/GenBank/DDBJ databases">
        <authorList>
            <person name="Chiriac C."/>
            <person name="Salcher M."/>
            <person name="Ghai R."/>
            <person name="Kavagutti S V."/>
        </authorList>
    </citation>
    <scope>NUCLEOTIDE SEQUENCE</scope>
</reference>
<dbReference type="PANTHER" id="PTHR34389:SF2">
    <property type="entry name" value="L-RHAMNOSE MUTAROTASE"/>
    <property type="match status" value="1"/>
</dbReference>
<dbReference type="InterPro" id="IPR008000">
    <property type="entry name" value="Rham/fucose_mutarotase"/>
</dbReference>
<dbReference type="Pfam" id="PF05336">
    <property type="entry name" value="rhaM"/>
    <property type="match status" value="1"/>
</dbReference>
<dbReference type="AlphaFoldDB" id="A0A6J7IT94"/>
<dbReference type="SUPFAM" id="SSF54909">
    <property type="entry name" value="Dimeric alpha+beta barrel"/>
    <property type="match status" value="1"/>
</dbReference>
<protein>
    <submittedName>
        <fullName evidence="1">Unannotated protein</fullName>
    </submittedName>
</protein>